<reference evidence="1" key="1">
    <citation type="submission" date="2018-02" db="EMBL/GenBank/DDBJ databases">
        <title>Rhizophora mucronata_Transcriptome.</title>
        <authorList>
            <person name="Meera S.P."/>
            <person name="Sreeshan A."/>
            <person name="Augustine A."/>
        </authorList>
    </citation>
    <scope>NUCLEOTIDE SEQUENCE</scope>
    <source>
        <tissue evidence="1">Leaf</tissue>
    </source>
</reference>
<protein>
    <submittedName>
        <fullName evidence="1">Uncharacterized protein</fullName>
    </submittedName>
</protein>
<dbReference type="AlphaFoldDB" id="A0A2P2LFM4"/>
<accession>A0A2P2LFM4</accession>
<name>A0A2P2LFM4_RHIMU</name>
<dbReference type="EMBL" id="GGEC01036275">
    <property type="protein sequence ID" value="MBX16759.1"/>
    <property type="molecule type" value="Transcribed_RNA"/>
</dbReference>
<evidence type="ECO:0000313" key="1">
    <source>
        <dbReference type="EMBL" id="MBX16759.1"/>
    </source>
</evidence>
<sequence length="36" mass="4244">MTKKNSNSHLQVARNIVSSNKINAKVSEKRLHRKYY</sequence>
<organism evidence="1">
    <name type="scientific">Rhizophora mucronata</name>
    <name type="common">Asiatic mangrove</name>
    <dbReference type="NCBI Taxonomy" id="61149"/>
    <lineage>
        <taxon>Eukaryota</taxon>
        <taxon>Viridiplantae</taxon>
        <taxon>Streptophyta</taxon>
        <taxon>Embryophyta</taxon>
        <taxon>Tracheophyta</taxon>
        <taxon>Spermatophyta</taxon>
        <taxon>Magnoliopsida</taxon>
        <taxon>eudicotyledons</taxon>
        <taxon>Gunneridae</taxon>
        <taxon>Pentapetalae</taxon>
        <taxon>rosids</taxon>
        <taxon>fabids</taxon>
        <taxon>Malpighiales</taxon>
        <taxon>Rhizophoraceae</taxon>
        <taxon>Rhizophora</taxon>
    </lineage>
</organism>
<proteinExistence type="predicted"/>